<comment type="caution">
    <text evidence="1">The sequence shown here is derived from an EMBL/GenBank/DDBJ whole genome shotgun (WGS) entry which is preliminary data.</text>
</comment>
<evidence type="ECO:0000313" key="2">
    <source>
        <dbReference type="Proteomes" id="UP001304243"/>
    </source>
</evidence>
<name>A0AAN7DP13_9FUNG</name>
<dbReference type="AlphaFoldDB" id="A0AAN7DP13"/>
<reference evidence="1 2" key="1">
    <citation type="submission" date="2022-11" db="EMBL/GenBank/DDBJ databases">
        <title>Mucor velutinosus strain NIH1002 WGS.</title>
        <authorList>
            <person name="Subramanian P."/>
            <person name="Mullikin J.C."/>
            <person name="Segre J.A."/>
            <person name="Zelazny A.M."/>
        </authorList>
    </citation>
    <scope>NUCLEOTIDE SEQUENCE [LARGE SCALE GENOMIC DNA]</scope>
    <source>
        <strain evidence="1 2">NIH1002</strain>
    </source>
</reference>
<dbReference type="EMBL" id="JASEJX010000010">
    <property type="protein sequence ID" value="KAK4520527.1"/>
    <property type="molecule type" value="Genomic_DNA"/>
</dbReference>
<gene>
    <name evidence="1" type="primary">clc1_1</name>
    <name evidence="1" type="ORF">ATC70_008040</name>
</gene>
<dbReference type="GeneID" id="89951726"/>
<organism evidence="1 2">
    <name type="scientific">Mucor velutinosus</name>
    <dbReference type="NCBI Taxonomy" id="708070"/>
    <lineage>
        <taxon>Eukaryota</taxon>
        <taxon>Fungi</taxon>
        <taxon>Fungi incertae sedis</taxon>
        <taxon>Mucoromycota</taxon>
        <taxon>Mucoromycotina</taxon>
        <taxon>Mucoromycetes</taxon>
        <taxon>Mucorales</taxon>
        <taxon>Mucorineae</taxon>
        <taxon>Mucoraceae</taxon>
        <taxon>Mucor</taxon>
    </lineage>
</organism>
<accession>A0AAN7DP13</accession>
<keyword evidence="2" id="KW-1185">Reference proteome</keyword>
<dbReference type="Proteomes" id="UP001304243">
    <property type="component" value="Unassembled WGS sequence"/>
</dbReference>
<sequence>MELGSAEVFRDSDDTKELLKRGDKCPRMMNKMVGRLVDRRYTILVFAAELFPLPRHVIEDVAQSIIQAKKRSLDRRTVCSDSFYMH</sequence>
<proteinExistence type="predicted"/>
<evidence type="ECO:0000313" key="1">
    <source>
        <dbReference type="EMBL" id="KAK4520527.1"/>
    </source>
</evidence>
<dbReference type="RefSeq" id="XP_064687193.1">
    <property type="nucleotide sequence ID" value="XM_064827295.1"/>
</dbReference>
<protein>
    <submittedName>
        <fullName evidence="1">Clathrin light chain</fullName>
    </submittedName>
</protein>